<name>A0A1Y3U582_9ACTN</name>
<sequence>MILTILAAAAATVLTRALPFFAFPADRPAPRYIRYLGNALPGAIFGLLVVYCLRSVDVLTGTRGIPEALGILVAGGLYLWRKNMLVAIFASTALYMVLVNLVFV</sequence>
<evidence type="ECO:0000313" key="2">
    <source>
        <dbReference type="EMBL" id="OUN42378.1"/>
    </source>
</evidence>
<comment type="caution">
    <text evidence="2">The sequence shown here is derived from an EMBL/GenBank/DDBJ whole genome shotgun (WGS) entry which is preliminary data.</text>
</comment>
<keyword evidence="1" id="KW-0472">Membrane</keyword>
<proteinExistence type="predicted"/>
<keyword evidence="3" id="KW-1185">Reference proteome</keyword>
<evidence type="ECO:0000256" key="1">
    <source>
        <dbReference type="SAM" id="Phobius"/>
    </source>
</evidence>
<organism evidence="2 3">
    <name type="scientific">Enorma massiliensis</name>
    <dbReference type="NCBI Taxonomy" id="1472761"/>
    <lineage>
        <taxon>Bacteria</taxon>
        <taxon>Bacillati</taxon>
        <taxon>Actinomycetota</taxon>
        <taxon>Coriobacteriia</taxon>
        <taxon>Coriobacteriales</taxon>
        <taxon>Coriobacteriaceae</taxon>
        <taxon>Enorma</taxon>
    </lineage>
</organism>
<keyword evidence="1" id="KW-1133">Transmembrane helix</keyword>
<dbReference type="InterPro" id="IPR008407">
    <property type="entry name" value="Brnchd-chn_aa_trnsp_AzlD"/>
</dbReference>
<dbReference type="PIRSF" id="PIRSF003203">
    <property type="entry name" value="AzlD"/>
    <property type="match status" value="1"/>
</dbReference>
<dbReference type="AlphaFoldDB" id="A0A1Y3U582"/>
<dbReference type="STRING" id="1118060.GCA_000311845_01847"/>
<reference evidence="3" key="1">
    <citation type="submission" date="2017-04" db="EMBL/GenBank/DDBJ databases">
        <title>Function of individual gut microbiota members based on whole genome sequencing of pure cultures obtained from chicken caecum.</title>
        <authorList>
            <person name="Medvecky M."/>
            <person name="Cejkova D."/>
            <person name="Polansky O."/>
            <person name="Karasova D."/>
            <person name="Kubasova T."/>
            <person name="Cizek A."/>
            <person name="Rychlik I."/>
        </authorList>
    </citation>
    <scope>NUCLEOTIDE SEQUENCE [LARGE SCALE GENOMIC DNA]</scope>
    <source>
        <strain evidence="3">An70</strain>
    </source>
</reference>
<dbReference type="Proteomes" id="UP000196560">
    <property type="component" value="Unassembled WGS sequence"/>
</dbReference>
<accession>A0A1Y3U582</accession>
<keyword evidence="1" id="KW-0812">Transmembrane</keyword>
<dbReference type="Pfam" id="PF05437">
    <property type="entry name" value="AzlD"/>
    <property type="match status" value="1"/>
</dbReference>
<gene>
    <name evidence="2" type="ORF">B5G21_07365</name>
</gene>
<dbReference type="eggNOG" id="COG1687">
    <property type="taxonomic scope" value="Bacteria"/>
</dbReference>
<feature type="transmembrane region" description="Helical" evidence="1">
    <location>
        <begin position="32"/>
        <end position="52"/>
    </location>
</feature>
<dbReference type="EMBL" id="NFHO01000008">
    <property type="protein sequence ID" value="OUN42378.1"/>
    <property type="molecule type" value="Genomic_DNA"/>
</dbReference>
<feature type="transmembrane region" description="Helical" evidence="1">
    <location>
        <begin position="86"/>
        <end position="103"/>
    </location>
</feature>
<protein>
    <submittedName>
        <fullName evidence="2">Branched-chain amino acid permease</fullName>
    </submittedName>
</protein>
<evidence type="ECO:0000313" key="3">
    <source>
        <dbReference type="Proteomes" id="UP000196560"/>
    </source>
</evidence>